<gene>
    <name evidence="9" type="primary">mdtA</name>
    <name evidence="9" type="ORF">EcWSU1_01072</name>
</gene>
<evidence type="ECO:0000256" key="4">
    <source>
        <dbReference type="SAM" id="SignalP"/>
    </source>
</evidence>
<dbReference type="Gene3D" id="2.40.30.170">
    <property type="match status" value="1"/>
</dbReference>
<dbReference type="NCBIfam" id="TIGR01730">
    <property type="entry name" value="RND_mfp"/>
    <property type="match status" value="1"/>
</dbReference>
<evidence type="ECO:0000259" key="5">
    <source>
        <dbReference type="Pfam" id="PF25876"/>
    </source>
</evidence>
<dbReference type="EMBL" id="CP002886">
    <property type="protein sequence ID" value="AEW72512.1"/>
    <property type="molecule type" value="Genomic_DNA"/>
</dbReference>
<keyword evidence="3" id="KW-0175">Coiled coil</keyword>
<feature type="signal peptide" evidence="4">
    <location>
        <begin position="1"/>
        <end position="28"/>
    </location>
</feature>
<keyword evidence="4" id="KW-0732">Signal</keyword>
<dbReference type="GO" id="GO:0046677">
    <property type="term" value="P:response to antibiotic"/>
    <property type="evidence" value="ECO:0007669"/>
    <property type="project" value="TreeGrafter"/>
</dbReference>
<feature type="domain" description="Multidrug resistance protein MdtA-like alpha-helical hairpin" evidence="5">
    <location>
        <begin position="101"/>
        <end position="167"/>
    </location>
</feature>
<organism evidence="9 10">
    <name type="scientific">Enterobacter ludwigii</name>
    <dbReference type="NCBI Taxonomy" id="299767"/>
    <lineage>
        <taxon>Bacteria</taxon>
        <taxon>Pseudomonadati</taxon>
        <taxon>Pseudomonadota</taxon>
        <taxon>Gammaproteobacteria</taxon>
        <taxon>Enterobacterales</taxon>
        <taxon>Enterobacteriaceae</taxon>
        <taxon>Enterobacter</taxon>
        <taxon>Enterobacter cloacae complex</taxon>
    </lineage>
</organism>
<dbReference type="GO" id="GO:0005886">
    <property type="term" value="C:plasma membrane"/>
    <property type="evidence" value="ECO:0007669"/>
    <property type="project" value="TreeGrafter"/>
</dbReference>
<feature type="domain" description="Multidrug resistance protein MdtA-like barrel-sandwich hybrid" evidence="6">
    <location>
        <begin position="58"/>
        <end position="189"/>
    </location>
</feature>
<comment type="subcellular location">
    <subcellularLocation>
        <location evidence="1">Cell inner membrane</location>
        <topology evidence="1">Lipid-anchor</topology>
    </subcellularLocation>
</comment>
<accession>G8LCW4</accession>
<dbReference type="InterPro" id="IPR058627">
    <property type="entry name" value="MdtA-like_C"/>
</dbReference>
<dbReference type="KEGG" id="eec:EcWSU1_01072"/>
<evidence type="ECO:0000313" key="9">
    <source>
        <dbReference type="EMBL" id="AEW72512.1"/>
    </source>
</evidence>
<dbReference type="InterPro" id="IPR058625">
    <property type="entry name" value="MdtA-like_BSH"/>
</dbReference>
<dbReference type="GO" id="GO:0015721">
    <property type="term" value="P:bile acid and bile salt transport"/>
    <property type="evidence" value="ECO:0007669"/>
    <property type="project" value="TreeGrafter"/>
</dbReference>
<dbReference type="Pfam" id="PF25876">
    <property type="entry name" value="HH_MFP_RND"/>
    <property type="match status" value="1"/>
</dbReference>
<evidence type="ECO:0000256" key="1">
    <source>
        <dbReference type="ARBA" id="ARBA00004519"/>
    </source>
</evidence>
<feature type="domain" description="Multidrug resistance protein MdtA-like beta-barrel" evidence="7">
    <location>
        <begin position="223"/>
        <end position="284"/>
    </location>
</feature>
<proteinExistence type="inferred from homology"/>
<sequence>MRETHQRYIPMKFPLLFVLLALFQPAFAAAIPVRVAVVEQTTHAAERHVPGRIEAIHTVEIRARTEGVITQVHFRDGQYVKKGDVLFELDDAEPRAAVRLAQAEVKSAEATLRQAQQQLSRFESLGNSNAISRHDVDNARMQRDVASAALEQAKARLETRNVTLAYTRITSPIDGRVGHSQFHAGSLVNPSSGVLVDVVQLDPIRIAFALEEGAFATKAGQHADISALKRAWQARIDSNGQRLSGELTSVDNRIDPRTASVMLRAEFANPRHQLLPGGNVNVYLRPASAQPVLTVPAAAVQQNGEGFFAWVVNAEGKAEKRPLKIAGQIGQQFEISSGLHPGERAITDGAQRVQPGAAVQILN</sequence>
<dbReference type="Gene3D" id="1.10.287.470">
    <property type="entry name" value="Helix hairpin bin"/>
    <property type="match status" value="1"/>
</dbReference>
<dbReference type="GO" id="GO:0022857">
    <property type="term" value="F:transmembrane transporter activity"/>
    <property type="evidence" value="ECO:0007669"/>
    <property type="project" value="InterPro"/>
</dbReference>
<evidence type="ECO:0000256" key="2">
    <source>
        <dbReference type="ARBA" id="ARBA00009477"/>
    </source>
</evidence>
<dbReference type="PANTHER" id="PTHR30158:SF3">
    <property type="entry name" value="MULTIDRUG EFFLUX PUMP SUBUNIT ACRA-RELATED"/>
    <property type="match status" value="1"/>
</dbReference>
<dbReference type="Pfam" id="PF25944">
    <property type="entry name" value="Beta-barrel_RND"/>
    <property type="match status" value="1"/>
</dbReference>
<dbReference type="PANTHER" id="PTHR30158">
    <property type="entry name" value="ACRA/E-RELATED COMPONENT OF DRUG EFFLUX TRANSPORTER"/>
    <property type="match status" value="1"/>
</dbReference>
<dbReference type="GO" id="GO:0030313">
    <property type="term" value="C:cell envelope"/>
    <property type="evidence" value="ECO:0007669"/>
    <property type="project" value="UniProtKB-SubCell"/>
</dbReference>
<dbReference type="AlphaFoldDB" id="G8LCW4"/>
<dbReference type="Proteomes" id="UP000007838">
    <property type="component" value="Chromosome"/>
</dbReference>
<dbReference type="SUPFAM" id="SSF111369">
    <property type="entry name" value="HlyD-like secretion proteins"/>
    <property type="match status" value="1"/>
</dbReference>
<dbReference type="Pfam" id="PF25917">
    <property type="entry name" value="BSH_RND"/>
    <property type="match status" value="1"/>
</dbReference>
<name>G8LCW4_9ENTR</name>
<dbReference type="InterPro" id="IPR006143">
    <property type="entry name" value="RND_pump_MFP"/>
</dbReference>
<dbReference type="Pfam" id="PF25967">
    <property type="entry name" value="RND-MFP_C"/>
    <property type="match status" value="1"/>
</dbReference>
<dbReference type="eggNOG" id="COG0845">
    <property type="taxonomic scope" value="Bacteria"/>
</dbReference>
<evidence type="ECO:0000259" key="6">
    <source>
        <dbReference type="Pfam" id="PF25917"/>
    </source>
</evidence>
<comment type="similarity">
    <text evidence="2">Belongs to the membrane fusion protein (MFP) (TC 8.A.1) family.</text>
</comment>
<dbReference type="Gene3D" id="2.40.420.20">
    <property type="match status" value="1"/>
</dbReference>
<dbReference type="InterPro" id="IPR058624">
    <property type="entry name" value="MdtA-like_HH"/>
</dbReference>
<dbReference type="HOGENOM" id="CLU_018816_14_4_6"/>
<feature type="chain" id="PRO_5003511107" evidence="4">
    <location>
        <begin position="29"/>
        <end position="363"/>
    </location>
</feature>
<dbReference type="Gene3D" id="2.40.50.100">
    <property type="match status" value="1"/>
</dbReference>
<feature type="coiled-coil region" evidence="3">
    <location>
        <begin position="98"/>
        <end position="156"/>
    </location>
</feature>
<dbReference type="InterPro" id="IPR058626">
    <property type="entry name" value="MdtA-like_b-barrel"/>
</dbReference>
<feature type="domain" description="Multidrug resistance protein MdtA-like C-terminal permuted SH3" evidence="8">
    <location>
        <begin position="292"/>
        <end position="352"/>
    </location>
</feature>
<evidence type="ECO:0000259" key="7">
    <source>
        <dbReference type="Pfam" id="PF25944"/>
    </source>
</evidence>
<evidence type="ECO:0000256" key="3">
    <source>
        <dbReference type="SAM" id="Coils"/>
    </source>
</evidence>
<evidence type="ECO:0000313" key="10">
    <source>
        <dbReference type="Proteomes" id="UP000007838"/>
    </source>
</evidence>
<evidence type="ECO:0000259" key="8">
    <source>
        <dbReference type="Pfam" id="PF25967"/>
    </source>
</evidence>
<protein>
    <submittedName>
        <fullName evidence="9">Multidrug resistance protein mdtA</fullName>
    </submittedName>
</protein>
<reference evidence="9 10" key="1">
    <citation type="journal article" date="2011" name="Stand. Genomic Sci.">
        <title>Complete genome of the onion pathogen Enterobacter cloacae EcWSU1.</title>
        <authorList>
            <person name="Humann J.L."/>
            <person name="Wildung M."/>
            <person name="Cheng C.H."/>
            <person name="Lee T."/>
            <person name="Stewart J.E."/>
            <person name="Drew J.C."/>
            <person name="Triplett E.W."/>
            <person name="Main D."/>
            <person name="Schroeder B.K."/>
        </authorList>
    </citation>
    <scope>NUCLEOTIDE SEQUENCE [LARGE SCALE GENOMIC DNA]</scope>
    <source>
        <strain evidence="9 10">EcWSU1</strain>
    </source>
</reference>